<evidence type="ECO:0000313" key="2">
    <source>
        <dbReference type="Proteomes" id="UP001439875"/>
    </source>
</evidence>
<protein>
    <submittedName>
        <fullName evidence="1">Uncharacterized protein</fullName>
    </submittedName>
</protein>
<organism evidence="1 2">
    <name type="scientific">Robertmurraya yapensis</name>
    <name type="common">ex Hitch et al 2024</name>
    <dbReference type="NCBI Taxonomy" id="3133160"/>
    <lineage>
        <taxon>Bacteria</taxon>
        <taxon>Bacillati</taxon>
        <taxon>Bacillota</taxon>
        <taxon>Bacilli</taxon>
        <taxon>Bacillales</taxon>
        <taxon>Bacillaceae</taxon>
        <taxon>Robertmurraya</taxon>
    </lineage>
</organism>
<evidence type="ECO:0000313" key="1">
    <source>
        <dbReference type="EMBL" id="MEQ2529586.1"/>
    </source>
</evidence>
<accession>A0ACC6SHR9</accession>
<dbReference type="Proteomes" id="UP001439875">
    <property type="component" value="Unassembled WGS sequence"/>
</dbReference>
<gene>
    <name evidence="1" type="ORF">WMO40_23210</name>
</gene>
<name>A0ACC6SHR9_9BACI</name>
<comment type="caution">
    <text evidence="1">The sequence shown here is derived from an EMBL/GenBank/DDBJ whole genome shotgun (WGS) entry which is preliminary data.</text>
</comment>
<sequence>MPYHIMLTKKVFDIKGQSQIQVQVMDTAAPQIIYFTLDELEKDELTEELKEYIRVFCLKLRQVGGVMDGKNESNKRIQTFTESFFHCYFLLSEETTIRSVIGLSVTINDLWYRGYFSTIS</sequence>
<proteinExistence type="predicted"/>
<reference evidence="1" key="1">
    <citation type="submission" date="2024-03" db="EMBL/GenBank/DDBJ databases">
        <title>Human intestinal bacterial collection.</title>
        <authorList>
            <person name="Pauvert C."/>
            <person name="Hitch T.C.A."/>
            <person name="Clavel T."/>
        </authorList>
    </citation>
    <scope>NUCLEOTIDE SEQUENCE</scope>
    <source>
        <strain evidence="1">CLA-AA-H227</strain>
    </source>
</reference>
<dbReference type="EMBL" id="JBBMEW010000042">
    <property type="protein sequence ID" value="MEQ2529586.1"/>
    <property type="molecule type" value="Genomic_DNA"/>
</dbReference>
<keyword evidence="2" id="KW-1185">Reference proteome</keyword>